<evidence type="ECO:0000256" key="1">
    <source>
        <dbReference type="SAM" id="Phobius"/>
    </source>
</evidence>
<dbReference type="RefSeq" id="WP_243649463.1">
    <property type="nucleotide sequence ID" value="NZ_SLXV01000014.1"/>
</dbReference>
<evidence type="ECO:0000313" key="3">
    <source>
        <dbReference type="Proteomes" id="UP000294746"/>
    </source>
</evidence>
<name>A0A4R2RZL6_9BACL</name>
<keyword evidence="1" id="KW-0472">Membrane</keyword>
<accession>A0A4R2RZL6</accession>
<dbReference type="Pfam" id="PF09858">
    <property type="entry name" value="DUF2085"/>
    <property type="match status" value="1"/>
</dbReference>
<proteinExistence type="predicted"/>
<reference evidence="2 3" key="1">
    <citation type="submission" date="2019-03" db="EMBL/GenBank/DDBJ databases">
        <title>Genomic Encyclopedia of Type Strains, Phase IV (KMG-IV): sequencing the most valuable type-strain genomes for metagenomic binning, comparative biology and taxonomic classification.</title>
        <authorList>
            <person name="Goeker M."/>
        </authorList>
    </citation>
    <scope>NUCLEOTIDE SEQUENCE [LARGE SCALE GENOMIC DNA]</scope>
    <source>
        <strain evidence="2 3">DSM 46831</strain>
    </source>
</reference>
<dbReference type="InterPro" id="IPR019206">
    <property type="entry name" value="DUF2085_TM"/>
</dbReference>
<gene>
    <name evidence="2" type="ORF">EDD57_11431</name>
</gene>
<keyword evidence="1" id="KW-1133">Transmembrane helix</keyword>
<comment type="caution">
    <text evidence="2">The sequence shown here is derived from an EMBL/GenBank/DDBJ whole genome shotgun (WGS) entry which is preliminary data.</text>
</comment>
<dbReference type="Proteomes" id="UP000294746">
    <property type="component" value="Unassembled WGS sequence"/>
</dbReference>
<feature type="transmembrane region" description="Helical" evidence="1">
    <location>
        <begin position="91"/>
        <end position="112"/>
    </location>
</feature>
<feature type="transmembrane region" description="Helical" evidence="1">
    <location>
        <begin position="34"/>
        <end position="54"/>
    </location>
</feature>
<keyword evidence="3" id="KW-1185">Reference proteome</keyword>
<organism evidence="2 3">
    <name type="scientific">Baia soyae</name>
    <dbReference type="NCBI Taxonomy" id="1544746"/>
    <lineage>
        <taxon>Bacteria</taxon>
        <taxon>Bacillati</taxon>
        <taxon>Bacillota</taxon>
        <taxon>Bacilli</taxon>
        <taxon>Bacillales</taxon>
        <taxon>Thermoactinomycetaceae</taxon>
        <taxon>Baia</taxon>
    </lineage>
</organism>
<dbReference type="EMBL" id="SLXV01000014">
    <property type="protein sequence ID" value="TCP69048.1"/>
    <property type="molecule type" value="Genomic_DNA"/>
</dbReference>
<evidence type="ECO:0000313" key="2">
    <source>
        <dbReference type="EMBL" id="TCP69048.1"/>
    </source>
</evidence>
<protein>
    <submittedName>
        <fullName evidence="2">Putative membrane protein</fullName>
    </submittedName>
</protein>
<sequence>MESKASMWTRLAYVVPCHRKASRCFHVNGKPMPICARCLSILVGYLWLPVFLLLPFPVPWWLGFLLQIPTLIDGVTQLVKFRESTNTLRCVTGLLSGIGMSILATHFISLLLEDIL</sequence>
<dbReference type="AlphaFoldDB" id="A0A4R2RZL6"/>
<keyword evidence="1" id="KW-0812">Transmembrane</keyword>